<keyword evidence="4 8" id="KW-0378">Hydrolase</keyword>
<evidence type="ECO:0000256" key="2">
    <source>
        <dbReference type="ARBA" id="ARBA00012662"/>
    </source>
</evidence>
<evidence type="ECO:0000256" key="5">
    <source>
        <dbReference type="ARBA" id="ARBA00023295"/>
    </source>
</evidence>
<organism evidence="8 9">
    <name type="scientific">Niastella yeongjuensis</name>
    <dbReference type="NCBI Taxonomy" id="354355"/>
    <lineage>
        <taxon>Bacteria</taxon>
        <taxon>Pseudomonadati</taxon>
        <taxon>Bacteroidota</taxon>
        <taxon>Chitinophagia</taxon>
        <taxon>Chitinophagales</taxon>
        <taxon>Chitinophagaceae</taxon>
        <taxon>Niastella</taxon>
    </lineage>
</organism>
<comment type="caution">
    <text evidence="8">The sequence shown here is derived from an EMBL/GenBank/DDBJ whole genome shotgun (WGS) entry which is preliminary data.</text>
</comment>
<dbReference type="Gene3D" id="3.20.20.80">
    <property type="entry name" value="Glycosidases"/>
    <property type="match status" value="1"/>
</dbReference>
<evidence type="ECO:0000259" key="6">
    <source>
        <dbReference type="Pfam" id="PF00754"/>
    </source>
</evidence>
<dbReference type="RefSeq" id="WP_081201985.1">
    <property type="nucleotide sequence ID" value="NZ_FOCZ01000009.1"/>
</dbReference>
<dbReference type="Pfam" id="PF00754">
    <property type="entry name" value="F5_F8_type_C"/>
    <property type="match status" value="1"/>
</dbReference>
<dbReference type="EC" id="3.2.1.51" evidence="2"/>
<dbReference type="OrthoDB" id="107551at2"/>
<proteinExistence type="inferred from homology"/>
<keyword evidence="3" id="KW-0732">Signal</keyword>
<dbReference type="GO" id="GO:0005764">
    <property type="term" value="C:lysosome"/>
    <property type="evidence" value="ECO:0007669"/>
    <property type="project" value="TreeGrafter"/>
</dbReference>
<dbReference type="FunFam" id="3.20.20.80:FF:000052">
    <property type="entry name" value="Putative alpha-L-fucosidase 1"/>
    <property type="match status" value="1"/>
</dbReference>
<dbReference type="AlphaFoldDB" id="A0A1V9EJH5"/>
<dbReference type="SUPFAM" id="SSF51445">
    <property type="entry name" value="(Trans)glycosidases"/>
    <property type="match status" value="1"/>
</dbReference>
<dbReference type="InterPro" id="IPR000933">
    <property type="entry name" value="Glyco_hydro_29"/>
</dbReference>
<keyword evidence="9" id="KW-1185">Reference proteome</keyword>
<dbReference type="STRING" id="354355.SAMN05660816_04580"/>
<dbReference type="GO" id="GO:0016139">
    <property type="term" value="P:glycoside catabolic process"/>
    <property type="evidence" value="ECO:0007669"/>
    <property type="project" value="TreeGrafter"/>
</dbReference>
<dbReference type="InterPro" id="IPR057739">
    <property type="entry name" value="Glyco_hydro_29_N"/>
</dbReference>
<feature type="domain" description="Glycoside hydrolase family 29 N-terminal" evidence="7">
    <location>
        <begin position="45"/>
        <end position="350"/>
    </location>
</feature>
<keyword evidence="5" id="KW-0326">Glycosidase</keyword>
<dbReference type="Gene3D" id="2.60.120.260">
    <property type="entry name" value="Galactose-binding domain-like"/>
    <property type="match status" value="1"/>
</dbReference>
<dbReference type="SMART" id="SM00812">
    <property type="entry name" value="Alpha_L_fucos"/>
    <property type="match status" value="1"/>
</dbReference>
<sequence>MTFRNGFITIAIGAMVSLGFLAPHRKKVDPPAPVGPVPTANQLAWQQMETNAFVHFTINTFTDREWGLGNESEKLFNPQGTDAMQWARVLKEAGFKQMILTCKHHDGFCLWPTQYTEHSIKNSPYKNGKGDIVKEASDACKKYGLKFGIYMSPWDRNRADYGKPEYVTYYRNQLKELFTNYGPVTEMWFDGANGGDGYYGGANEKRKIDGRTYYDWPTTLAMVRQIQPNVIFFSDAGPGARWVGNERGEAGETNWNTITPDTLYAGKAGVEKLLNEGSEDGTAWIPAEVDVSIRPGWFYHKKEDSLVKTPEQLFDIYLTSVGRGSVLLLNVPPDQQGIFNEKDVKALYGFRNLLNRELGKNKALGAMATATNYRGKEGAYAPANAIDNNPDTYWATDDEATSASLEINTGKLQTIKYVLLQEYIKLGQRVKSFTVEVQNNDGWQQVAAGTTIGYKRILKLSPVKGGKVRINITASKACPVISNVAIY</sequence>
<dbReference type="GO" id="GO:0004560">
    <property type="term" value="F:alpha-L-fucosidase activity"/>
    <property type="evidence" value="ECO:0007669"/>
    <property type="project" value="InterPro"/>
</dbReference>
<dbReference type="SUPFAM" id="SSF49785">
    <property type="entry name" value="Galactose-binding domain-like"/>
    <property type="match status" value="1"/>
</dbReference>
<dbReference type="EMBL" id="LVXG01000025">
    <property type="protein sequence ID" value="OQP46104.1"/>
    <property type="molecule type" value="Genomic_DNA"/>
</dbReference>
<evidence type="ECO:0000256" key="3">
    <source>
        <dbReference type="ARBA" id="ARBA00022729"/>
    </source>
</evidence>
<evidence type="ECO:0000256" key="1">
    <source>
        <dbReference type="ARBA" id="ARBA00007951"/>
    </source>
</evidence>
<protein>
    <recommendedName>
        <fullName evidence="2">alpha-L-fucosidase</fullName>
        <ecNumber evidence="2">3.2.1.51</ecNumber>
    </recommendedName>
</protein>
<dbReference type="PANTHER" id="PTHR10030">
    <property type="entry name" value="ALPHA-L-FUCOSIDASE"/>
    <property type="match status" value="1"/>
</dbReference>
<feature type="domain" description="F5/8 type C" evidence="6">
    <location>
        <begin position="369"/>
        <end position="474"/>
    </location>
</feature>
<dbReference type="PANTHER" id="PTHR10030:SF37">
    <property type="entry name" value="ALPHA-L-FUCOSIDASE-RELATED"/>
    <property type="match status" value="1"/>
</dbReference>
<dbReference type="Pfam" id="PF01120">
    <property type="entry name" value="Alpha_L_fucos"/>
    <property type="match status" value="1"/>
</dbReference>
<evidence type="ECO:0000313" key="9">
    <source>
        <dbReference type="Proteomes" id="UP000192610"/>
    </source>
</evidence>
<evidence type="ECO:0000313" key="8">
    <source>
        <dbReference type="EMBL" id="OQP46104.1"/>
    </source>
</evidence>
<accession>A0A1V9EJH5</accession>
<name>A0A1V9EJH5_9BACT</name>
<dbReference type="InterPro" id="IPR000421">
    <property type="entry name" value="FA58C"/>
</dbReference>
<dbReference type="GO" id="GO:0006004">
    <property type="term" value="P:fucose metabolic process"/>
    <property type="evidence" value="ECO:0007669"/>
    <property type="project" value="TreeGrafter"/>
</dbReference>
<evidence type="ECO:0000256" key="4">
    <source>
        <dbReference type="ARBA" id="ARBA00022801"/>
    </source>
</evidence>
<comment type="similarity">
    <text evidence="1">Belongs to the glycosyl hydrolase 29 family.</text>
</comment>
<evidence type="ECO:0000259" key="7">
    <source>
        <dbReference type="Pfam" id="PF01120"/>
    </source>
</evidence>
<dbReference type="Proteomes" id="UP000192610">
    <property type="component" value="Unassembled WGS sequence"/>
</dbReference>
<dbReference type="InterPro" id="IPR008979">
    <property type="entry name" value="Galactose-bd-like_sf"/>
</dbReference>
<gene>
    <name evidence="8" type="ORF">A4H97_31515</name>
</gene>
<reference evidence="9" key="1">
    <citation type="submission" date="2016-04" db="EMBL/GenBank/DDBJ databases">
        <authorList>
            <person name="Chen L."/>
            <person name="Zhuang W."/>
            <person name="Wang G."/>
        </authorList>
    </citation>
    <scope>NUCLEOTIDE SEQUENCE [LARGE SCALE GENOMIC DNA]</scope>
    <source>
        <strain evidence="9">17621</strain>
    </source>
</reference>
<dbReference type="InterPro" id="IPR017853">
    <property type="entry name" value="GH"/>
</dbReference>